<evidence type="ECO:0000313" key="3">
    <source>
        <dbReference type="EnsemblMetazoa" id="RPRC000914-PA"/>
    </source>
</evidence>
<dbReference type="GO" id="GO:0015074">
    <property type="term" value="P:DNA integration"/>
    <property type="evidence" value="ECO:0007669"/>
    <property type="project" value="InterPro"/>
</dbReference>
<evidence type="ECO:0000256" key="1">
    <source>
        <dbReference type="SAM" id="MobiDB-lite"/>
    </source>
</evidence>
<keyword evidence="4" id="KW-1185">Reference proteome</keyword>
<dbReference type="VEuPathDB" id="VectorBase:RPRC000914"/>
<dbReference type="InParanoid" id="T1HA60"/>
<evidence type="ECO:0000259" key="2">
    <source>
        <dbReference type="Pfam" id="PF01498"/>
    </source>
</evidence>
<reference evidence="3" key="1">
    <citation type="submission" date="2015-05" db="UniProtKB">
        <authorList>
            <consortium name="EnsemblMetazoa"/>
        </authorList>
    </citation>
    <scope>IDENTIFICATION</scope>
</reference>
<protein>
    <submittedName>
        <fullName evidence="3">HTH_Tnp_Tc3_2 domain-containing protein</fullName>
    </submittedName>
</protein>
<dbReference type="EMBL" id="ACPB03020778">
    <property type="status" value="NOT_ANNOTATED_CDS"/>
    <property type="molecule type" value="Genomic_DNA"/>
</dbReference>
<proteinExistence type="predicted"/>
<dbReference type="Proteomes" id="UP000015103">
    <property type="component" value="Unassembled WGS sequence"/>
</dbReference>
<accession>T1HA60</accession>
<name>T1HA60_RHOPR</name>
<sequence length="59" mass="6596">MANDLASSSGKSVSSQTIRNILHNEGIKGRRPRKKPVLSEINQKKRKGFVEVCWLEVSS</sequence>
<organism evidence="3 4">
    <name type="scientific">Rhodnius prolixus</name>
    <name type="common">Triatomid bug</name>
    <dbReference type="NCBI Taxonomy" id="13249"/>
    <lineage>
        <taxon>Eukaryota</taxon>
        <taxon>Metazoa</taxon>
        <taxon>Ecdysozoa</taxon>
        <taxon>Arthropoda</taxon>
        <taxon>Hexapoda</taxon>
        <taxon>Insecta</taxon>
        <taxon>Pterygota</taxon>
        <taxon>Neoptera</taxon>
        <taxon>Paraneoptera</taxon>
        <taxon>Hemiptera</taxon>
        <taxon>Heteroptera</taxon>
        <taxon>Panheteroptera</taxon>
        <taxon>Cimicomorpha</taxon>
        <taxon>Reduviidae</taxon>
        <taxon>Triatominae</taxon>
        <taxon>Rhodnius</taxon>
    </lineage>
</organism>
<feature type="region of interest" description="Disordered" evidence="1">
    <location>
        <begin position="1"/>
        <end position="40"/>
    </location>
</feature>
<dbReference type="GO" id="GO:0006313">
    <property type="term" value="P:DNA transposition"/>
    <property type="evidence" value="ECO:0007669"/>
    <property type="project" value="InterPro"/>
</dbReference>
<dbReference type="InterPro" id="IPR002492">
    <property type="entry name" value="Transposase_Tc1-like"/>
</dbReference>
<feature type="compositionally biased region" description="Polar residues" evidence="1">
    <location>
        <begin position="1"/>
        <end position="19"/>
    </location>
</feature>
<dbReference type="EnsemblMetazoa" id="RPRC000914-RA">
    <property type="protein sequence ID" value="RPRC000914-PA"/>
    <property type="gene ID" value="RPRC000914"/>
</dbReference>
<dbReference type="Pfam" id="PF01498">
    <property type="entry name" value="HTH_Tnp_Tc3_2"/>
    <property type="match status" value="1"/>
</dbReference>
<dbReference type="HOGENOM" id="CLU_2963693_0_0_1"/>
<feature type="domain" description="Transposase Tc1-like" evidence="2">
    <location>
        <begin position="2"/>
        <end position="47"/>
    </location>
</feature>
<evidence type="ECO:0000313" key="4">
    <source>
        <dbReference type="Proteomes" id="UP000015103"/>
    </source>
</evidence>
<dbReference type="AlphaFoldDB" id="T1HA60"/>
<dbReference type="GO" id="GO:0003677">
    <property type="term" value="F:DNA binding"/>
    <property type="evidence" value="ECO:0007669"/>
    <property type="project" value="InterPro"/>
</dbReference>